<dbReference type="InterPro" id="IPR041633">
    <property type="entry name" value="Polbeta"/>
</dbReference>
<dbReference type="GO" id="GO:0046677">
    <property type="term" value="P:response to antibiotic"/>
    <property type="evidence" value="ECO:0007669"/>
    <property type="project" value="UniProtKB-KW"/>
</dbReference>
<comment type="caution">
    <text evidence="6">The sequence shown here is derived from an EMBL/GenBank/DDBJ whole genome shotgun (WGS) entry which is preliminary data.</text>
</comment>
<dbReference type="Proteomes" id="UP000633136">
    <property type="component" value="Unassembled WGS sequence"/>
</dbReference>
<reference evidence="6" key="2">
    <citation type="submission" date="2020-09" db="EMBL/GenBank/DDBJ databases">
        <authorList>
            <person name="Sun Q."/>
            <person name="Zhou Y."/>
        </authorList>
    </citation>
    <scope>NUCLEOTIDE SEQUENCE</scope>
    <source>
        <strain evidence="6">CGMCC 1.15388</strain>
    </source>
</reference>
<dbReference type="InterPro" id="IPR024172">
    <property type="entry name" value="AadA/Aad9"/>
</dbReference>
<evidence type="ECO:0000256" key="1">
    <source>
        <dbReference type="ARBA" id="ARBA00022679"/>
    </source>
</evidence>
<dbReference type="RefSeq" id="WP_188686749.1">
    <property type="nucleotide sequence ID" value="NZ_BMIS01000018.1"/>
</dbReference>
<dbReference type="AlphaFoldDB" id="A0A917ER39"/>
<evidence type="ECO:0000256" key="3">
    <source>
        <dbReference type="ARBA" id="ARBA00047831"/>
    </source>
</evidence>
<comment type="catalytic activity">
    <reaction evidence="3">
        <text>spectinomycin + ATP = 9-O-adenylylspectinomycin + diphosphate</text>
        <dbReference type="Rhea" id="RHEA:63228"/>
        <dbReference type="ChEBI" id="CHEBI:30616"/>
        <dbReference type="ChEBI" id="CHEBI:33019"/>
        <dbReference type="ChEBI" id="CHEBI:146260"/>
        <dbReference type="ChEBI" id="CHEBI:146261"/>
    </reaction>
</comment>
<dbReference type="PIRSF" id="PIRSF000819">
    <property type="entry name" value="Streptomycin_3-adenylyltransf"/>
    <property type="match status" value="1"/>
</dbReference>
<sequence length="263" mass="28564">MDELLAPLLRHLDHCAPGDLVGVYLYGSATTTGLRPDSDIDLLILTHRSLTDSERSALVSVLLDLSGWKGHAANFPSAADRQPLEVTSMVLSDLCPIAEAPRCDFQYGEWLREDFVTGMLPKPVHDPDAVALLASAQHSHTVLRGPELDDLLGPVPPEVLRQALLAVVPRVIQDIVGDERNALLTMARIIVTLETGQMTSKDDAAQQVAPKLSGNDRVLLEHARAGYLGEVSDQWKDRSSQVTTLAHTLAELAEQTGPRHGSR</sequence>
<name>A0A917ER39_9MICC</name>
<organism evidence="6 7">
    <name type="scientific">Nesterenkonia cremea</name>
    <dbReference type="NCBI Taxonomy" id="1882340"/>
    <lineage>
        <taxon>Bacteria</taxon>
        <taxon>Bacillati</taxon>
        <taxon>Actinomycetota</taxon>
        <taxon>Actinomycetes</taxon>
        <taxon>Micrococcales</taxon>
        <taxon>Micrococcaceae</taxon>
        <taxon>Nesterenkonia</taxon>
    </lineage>
</organism>
<dbReference type="InterPro" id="IPR043519">
    <property type="entry name" value="NT_sf"/>
</dbReference>
<protein>
    <submittedName>
        <fullName evidence="6">Nucleotidyltransferase</fullName>
    </submittedName>
</protein>
<dbReference type="CDD" id="cd05403">
    <property type="entry name" value="NT_KNTase_like"/>
    <property type="match status" value="1"/>
</dbReference>
<dbReference type="Pfam" id="PF18765">
    <property type="entry name" value="Polbeta"/>
    <property type="match status" value="1"/>
</dbReference>
<keyword evidence="7" id="KW-1185">Reference proteome</keyword>
<feature type="domain" description="Polymerase beta nucleotidyltransferase" evidence="5">
    <location>
        <begin position="21"/>
        <end position="64"/>
    </location>
</feature>
<accession>A0A917ER39</accession>
<evidence type="ECO:0000259" key="4">
    <source>
        <dbReference type="Pfam" id="PF13427"/>
    </source>
</evidence>
<dbReference type="EMBL" id="BMIS01000018">
    <property type="protein sequence ID" value="GGE78164.1"/>
    <property type="molecule type" value="Genomic_DNA"/>
</dbReference>
<keyword evidence="1" id="KW-0808">Transferase</keyword>
<keyword evidence="2" id="KW-0046">Antibiotic resistance</keyword>
<evidence type="ECO:0000259" key="5">
    <source>
        <dbReference type="Pfam" id="PF18765"/>
    </source>
</evidence>
<dbReference type="GO" id="GO:0070566">
    <property type="term" value="F:adenylyltransferase activity"/>
    <property type="evidence" value="ECO:0007669"/>
    <property type="project" value="InterPro"/>
</dbReference>
<gene>
    <name evidence="6" type="ORF">GCM10011401_26780</name>
</gene>
<feature type="domain" description="Adenylyltransferase AadA C-terminal" evidence="4">
    <location>
        <begin position="151"/>
        <end position="250"/>
    </location>
</feature>
<dbReference type="SUPFAM" id="SSF81301">
    <property type="entry name" value="Nucleotidyltransferase"/>
    <property type="match status" value="1"/>
</dbReference>
<evidence type="ECO:0000256" key="2">
    <source>
        <dbReference type="ARBA" id="ARBA00023251"/>
    </source>
</evidence>
<proteinExistence type="predicted"/>
<reference evidence="6" key="1">
    <citation type="journal article" date="2014" name="Int. J. Syst. Evol. Microbiol.">
        <title>Complete genome sequence of Corynebacterium casei LMG S-19264T (=DSM 44701T), isolated from a smear-ripened cheese.</title>
        <authorList>
            <consortium name="US DOE Joint Genome Institute (JGI-PGF)"/>
            <person name="Walter F."/>
            <person name="Albersmeier A."/>
            <person name="Kalinowski J."/>
            <person name="Ruckert C."/>
        </authorList>
    </citation>
    <scope>NUCLEOTIDE SEQUENCE</scope>
    <source>
        <strain evidence="6">CGMCC 1.15388</strain>
    </source>
</reference>
<evidence type="ECO:0000313" key="6">
    <source>
        <dbReference type="EMBL" id="GGE78164.1"/>
    </source>
</evidence>
<dbReference type="Pfam" id="PF13427">
    <property type="entry name" value="AadA_C"/>
    <property type="match status" value="1"/>
</dbReference>
<dbReference type="Gene3D" id="3.30.460.10">
    <property type="entry name" value="Beta Polymerase, domain 2"/>
    <property type="match status" value="1"/>
</dbReference>
<dbReference type="InterPro" id="IPR025184">
    <property type="entry name" value="AadA_C"/>
</dbReference>
<evidence type="ECO:0000313" key="7">
    <source>
        <dbReference type="Proteomes" id="UP000633136"/>
    </source>
</evidence>